<protein>
    <submittedName>
        <fullName evidence="1">Uncharacterized protein</fullName>
    </submittedName>
</protein>
<sequence length="43" mass="4898">MFFHAATTTFETPCSWVFTKEDGSSGSSFAKLCCRWEETSNRN</sequence>
<evidence type="ECO:0000313" key="2">
    <source>
        <dbReference type="Proteomes" id="UP000028134"/>
    </source>
</evidence>
<dbReference type="AlphaFoldDB" id="A0A078R0Q9"/>
<reference evidence="1 2" key="1">
    <citation type="submission" date="2014-04" db="EMBL/GenBank/DDBJ databases">
        <authorList>
            <person name="Sears C."/>
            <person name="Carroll K."/>
            <person name="Sack B.R."/>
            <person name="Qadri F."/>
            <person name="Myers L.L."/>
            <person name="Chung G.-T."/>
            <person name="Escheverria P."/>
            <person name="Fraser C.M."/>
            <person name="Sadzewicz L."/>
            <person name="Shefchek K.A."/>
            <person name="Tallon L."/>
            <person name="Das S.P."/>
            <person name="Daugherty S."/>
            <person name="Mongodin E.F."/>
        </authorList>
    </citation>
    <scope>NUCLEOTIDE SEQUENCE [LARGE SCALE GENOMIC DNA]</scope>
    <source>
        <strain evidence="2">3775 SL(B) 10 (iv)</strain>
    </source>
</reference>
<organism evidence="1 2">
    <name type="scientific">Phocaeicola vulgatus str. 3775 SL</name>
    <name type="common">B</name>
    <name type="synonym">iv</name>
    <dbReference type="NCBI Taxonomy" id="1339350"/>
    <lineage>
        <taxon>Bacteria</taxon>
        <taxon>Pseudomonadati</taxon>
        <taxon>Bacteroidota</taxon>
        <taxon>Bacteroidia</taxon>
        <taxon>Bacteroidales</taxon>
        <taxon>Bacteroidaceae</taxon>
        <taxon>Phocaeicola</taxon>
    </lineage>
</organism>
<comment type="caution">
    <text evidence="1">The sequence shown here is derived from an EMBL/GenBank/DDBJ whole genome shotgun (WGS) entry which is preliminary data.</text>
</comment>
<proteinExistence type="predicted"/>
<dbReference type="PATRIC" id="fig|1339350.3.peg.2970"/>
<dbReference type="EMBL" id="JNHI01000021">
    <property type="protein sequence ID" value="KDS28955.1"/>
    <property type="molecule type" value="Genomic_DNA"/>
</dbReference>
<evidence type="ECO:0000313" key="1">
    <source>
        <dbReference type="EMBL" id="KDS28955.1"/>
    </source>
</evidence>
<dbReference type="Proteomes" id="UP000028134">
    <property type="component" value="Unassembled WGS sequence"/>
</dbReference>
<gene>
    <name evidence="1" type="ORF">M097_3101</name>
</gene>
<name>A0A078R0Q9_PHOVU</name>
<accession>A0A078R0Q9</accession>